<protein>
    <submittedName>
        <fullName evidence="1">Uncharacterized protein</fullName>
    </submittedName>
</protein>
<dbReference type="GO" id="GO:0005739">
    <property type="term" value="C:mitochondrion"/>
    <property type="evidence" value="ECO:0007669"/>
    <property type="project" value="TreeGrafter"/>
</dbReference>
<dbReference type="Pfam" id="PF10229">
    <property type="entry name" value="MMADHC"/>
    <property type="match status" value="1"/>
</dbReference>
<dbReference type="OrthoDB" id="10263782at2759"/>
<organism evidence="1 2">
    <name type="scientific">Owenia fusiformis</name>
    <name type="common">Polychaete worm</name>
    <dbReference type="NCBI Taxonomy" id="6347"/>
    <lineage>
        <taxon>Eukaryota</taxon>
        <taxon>Metazoa</taxon>
        <taxon>Spiralia</taxon>
        <taxon>Lophotrochozoa</taxon>
        <taxon>Annelida</taxon>
        <taxon>Polychaeta</taxon>
        <taxon>Sedentaria</taxon>
        <taxon>Canalipalpata</taxon>
        <taxon>Sabellida</taxon>
        <taxon>Oweniida</taxon>
        <taxon>Oweniidae</taxon>
        <taxon>Owenia</taxon>
    </lineage>
</organism>
<dbReference type="AlphaFoldDB" id="A0A8J1UX19"/>
<dbReference type="GO" id="GO:0009235">
    <property type="term" value="P:cobalamin metabolic process"/>
    <property type="evidence" value="ECO:0007669"/>
    <property type="project" value="InterPro"/>
</dbReference>
<dbReference type="PANTHER" id="PTHR13192">
    <property type="entry name" value="MY011 PROTEIN"/>
    <property type="match status" value="1"/>
</dbReference>
<evidence type="ECO:0000313" key="2">
    <source>
        <dbReference type="Proteomes" id="UP000749559"/>
    </source>
</evidence>
<sequence>MAARALNRKTLNLICSRHRMVAYLPNFRAAVRHLRAFSSYDENQPNVQYYDANGKPIEGTIWPDKHLGPFGPSDKRFPMPGLVGTTVTEKTESSIKAKDPDTVHTILPDNHKNQTVQDFLDMAEEVAEEGFISEPQPSALDTLECVAQDCPDLIKKDFMDLFPGQDVCSGPFTVITISQKTKNDMTSWSEDVEEERESLLENFIIGAKEICESLQAAGYWADFVDPSSGRPYLGPYTNATLYETDERYRHFGFKINDLGCCKVISHHLWGVHSYIGCLFTNAPYDHPILDSMKDFSDDETV</sequence>
<keyword evidence="2" id="KW-1185">Reference proteome</keyword>
<reference evidence="1" key="1">
    <citation type="submission" date="2022-03" db="EMBL/GenBank/DDBJ databases">
        <authorList>
            <person name="Martin C."/>
        </authorList>
    </citation>
    <scope>NUCLEOTIDE SEQUENCE</scope>
</reference>
<name>A0A8J1UX19_OWEFU</name>
<dbReference type="PANTHER" id="PTHR13192:SF3">
    <property type="entry name" value="COBALAMIN TRAFFICKING PROTEIN CBLD"/>
    <property type="match status" value="1"/>
</dbReference>
<dbReference type="EMBL" id="CAIIXF020000007">
    <property type="protein sequence ID" value="CAH1790378.1"/>
    <property type="molecule type" value="Genomic_DNA"/>
</dbReference>
<gene>
    <name evidence="1" type="ORF">OFUS_LOCUS15591</name>
</gene>
<accession>A0A8J1UX19</accession>
<proteinExistence type="predicted"/>
<comment type="caution">
    <text evidence="1">The sequence shown here is derived from an EMBL/GenBank/DDBJ whole genome shotgun (WGS) entry which is preliminary data.</text>
</comment>
<dbReference type="Proteomes" id="UP000749559">
    <property type="component" value="Unassembled WGS sequence"/>
</dbReference>
<dbReference type="InterPro" id="IPR019362">
    <property type="entry name" value="MMADHC"/>
</dbReference>
<evidence type="ECO:0000313" key="1">
    <source>
        <dbReference type="EMBL" id="CAH1790378.1"/>
    </source>
</evidence>